<dbReference type="Proteomes" id="UP001396334">
    <property type="component" value="Unassembled WGS sequence"/>
</dbReference>
<evidence type="ECO:0000313" key="1">
    <source>
        <dbReference type="EMBL" id="KAK9024658.1"/>
    </source>
</evidence>
<proteinExistence type="predicted"/>
<name>A0ABR2SHI3_9ROSI</name>
<keyword evidence="2" id="KW-1185">Reference proteome</keyword>
<dbReference type="EMBL" id="JBBPBN010000015">
    <property type="protein sequence ID" value="KAK9024658.1"/>
    <property type="molecule type" value="Genomic_DNA"/>
</dbReference>
<accession>A0ABR2SHI3</accession>
<organism evidence="1 2">
    <name type="scientific">Hibiscus sabdariffa</name>
    <name type="common">roselle</name>
    <dbReference type="NCBI Taxonomy" id="183260"/>
    <lineage>
        <taxon>Eukaryota</taxon>
        <taxon>Viridiplantae</taxon>
        <taxon>Streptophyta</taxon>
        <taxon>Embryophyta</taxon>
        <taxon>Tracheophyta</taxon>
        <taxon>Spermatophyta</taxon>
        <taxon>Magnoliopsida</taxon>
        <taxon>eudicotyledons</taxon>
        <taxon>Gunneridae</taxon>
        <taxon>Pentapetalae</taxon>
        <taxon>rosids</taxon>
        <taxon>malvids</taxon>
        <taxon>Malvales</taxon>
        <taxon>Malvaceae</taxon>
        <taxon>Malvoideae</taxon>
        <taxon>Hibiscus</taxon>
    </lineage>
</organism>
<gene>
    <name evidence="1" type="ORF">V6N11_004816</name>
</gene>
<comment type="caution">
    <text evidence="1">The sequence shown here is derived from an EMBL/GenBank/DDBJ whole genome shotgun (WGS) entry which is preliminary data.</text>
</comment>
<sequence>MGIDGFVQKLEYENISQICFTCWKYGHVKELCDFSLATKDTVVTGETTRVIKEIDAPSGDQGTNLYGPWMTADTRRRKPRGDNVITKRRNVQEQEPLATVALPREQSSSLLKEASVATSLSDTAVATHTIQRTAAYLASNPEKKSKSAKAKESGVSVVPMIVGQSTKVSTHTLGSSRTHAVVSIVEKGHGDYVRAWIRAANSGAPKQPALHEWVQHVSNKIVEIGNQVGSAGTDPEDPTGENAGVLAVPSESECGDDAMTDLVADDAHANRDLALVQIDTKKGPMAGGGCDLVGWKGRVDLHFSVKYAHSVCTGRNSIAFDTLIEDTRPILDRCHHLRDIASRALQRVNGTVIGSISKSARESNAAAYAMAKLVRVGDLDRADFAFPPASLHLLLQQDLLHANTAND</sequence>
<protein>
    <recommendedName>
        <fullName evidence="3">Zinc knuckle CX2CX4HX4C domain-containing protein</fullName>
    </recommendedName>
</protein>
<reference evidence="1 2" key="1">
    <citation type="journal article" date="2024" name="G3 (Bethesda)">
        <title>Genome assembly of Hibiscus sabdariffa L. provides insights into metabolisms of medicinal natural products.</title>
        <authorList>
            <person name="Kim T."/>
        </authorList>
    </citation>
    <scope>NUCLEOTIDE SEQUENCE [LARGE SCALE GENOMIC DNA]</scope>
    <source>
        <strain evidence="1">TK-2024</strain>
        <tissue evidence="1">Old leaves</tissue>
    </source>
</reference>
<evidence type="ECO:0000313" key="2">
    <source>
        <dbReference type="Proteomes" id="UP001396334"/>
    </source>
</evidence>
<evidence type="ECO:0008006" key="3">
    <source>
        <dbReference type="Google" id="ProtNLM"/>
    </source>
</evidence>